<keyword evidence="2" id="KW-0378">Hydrolase</keyword>
<feature type="compositionally biased region" description="Low complexity" evidence="3">
    <location>
        <begin position="51"/>
        <end position="88"/>
    </location>
</feature>
<evidence type="ECO:0000256" key="2">
    <source>
        <dbReference type="ARBA" id="ARBA00022801"/>
    </source>
</evidence>
<protein>
    <submittedName>
        <fullName evidence="5">Guanine-specific ribonuclease N1 and T1</fullName>
    </submittedName>
</protein>
<sequence>MPSRSGSPSSRSRTPSPAARRRQAVITAVALAVIGAVFVVTWLINHRGDDASSASKAATSTSAASTSATVAAEKDSATSSSKTSGSRRPSARPRSTRASSQPAESIPARVRTTLALIDAGKWPAAANAPGTHGGDVFRNNERQLPVTDVSGARITYREWDVNPKRRGSGRDAERIVTGSDGSAWYTADHYRTFVVVRGPR</sequence>
<dbReference type="RefSeq" id="WP_012832570.1">
    <property type="nucleotide sequence ID" value="NC_013441.1"/>
</dbReference>
<dbReference type="AlphaFoldDB" id="D0L296"/>
<dbReference type="InterPro" id="IPR000026">
    <property type="entry name" value="N1-like"/>
</dbReference>
<dbReference type="GO" id="GO:0003723">
    <property type="term" value="F:RNA binding"/>
    <property type="evidence" value="ECO:0007669"/>
    <property type="project" value="InterPro"/>
</dbReference>
<evidence type="ECO:0000313" key="5">
    <source>
        <dbReference type="EMBL" id="ACY19983.1"/>
    </source>
</evidence>
<keyword evidence="1" id="KW-0540">Nuclease</keyword>
<evidence type="ECO:0000256" key="1">
    <source>
        <dbReference type="ARBA" id="ARBA00022722"/>
    </source>
</evidence>
<evidence type="ECO:0000256" key="4">
    <source>
        <dbReference type="SAM" id="Phobius"/>
    </source>
</evidence>
<proteinExistence type="predicted"/>
<feature type="transmembrane region" description="Helical" evidence="4">
    <location>
        <begin position="24"/>
        <end position="44"/>
    </location>
</feature>
<evidence type="ECO:0000256" key="3">
    <source>
        <dbReference type="SAM" id="MobiDB-lite"/>
    </source>
</evidence>
<dbReference type="STRING" id="526226.Gbro_0658"/>
<dbReference type="HOGENOM" id="CLU_112496_1_0_11"/>
<feature type="compositionally biased region" description="Low complexity" evidence="3">
    <location>
        <begin position="1"/>
        <end position="18"/>
    </location>
</feature>
<keyword evidence="4" id="KW-0812">Transmembrane</keyword>
<keyword evidence="6" id="KW-1185">Reference proteome</keyword>
<accession>D0L296</accession>
<name>D0L296_GORB4</name>
<dbReference type="KEGG" id="gbr:Gbro_0658"/>
<dbReference type="SUPFAM" id="SSF53933">
    <property type="entry name" value="Microbial ribonucleases"/>
    <property type="match status" value="1"/>
</dbReference>
<evidence type="ECO:0000313" key="6">
    <source>
        <dbReference type="Proteomes" id="UP000001219"/>
    </source>
</evidence>
<reference evidence="6" key="1">
    <citation type="submission" date="2009-10" db="EMBL/GenBank/DDBJ databases">
        <title>The complete chromosome of Gordonia bronchialis DSM 43247.</title>
        <authorList>
            <consortium name="US DOE Joint Genome Institute (JGI-PGF)"/>
            <person name="Lucas S."/>
            <person name="Copeland A."/>
            <person name="Lapidus A."/>
            <person name="Glavina del Rio T."/>
            <person name="Dalin E."/>
            <person name="Tice H."/>
            <person name="Bruce D."/>
            <person name="Goodwin L."/>
            <person name="Pitluck S."/>
            <person name="Kyrpides N."/>
            <person name="Mavromatis K."/>
            <person name="Ivanova N."/>
            <person name="Ovchinnikova G."/>
            <person name="Saunders E."/>
            <person name="Brettin T."/>
            <person name="Detter J.C."/>
            <person name="Han C."/>
            <person name="Larimer F."/>
            <person name="Land M."/>
            <person name="Hauser L."/>
            <person name="Markowitz V."/>
            <person name="Cheng J.-F."/>
            <person name="Hugenholtz P."/>
            <person name="Woyke T."/>
            <person name="Wu D."/>
            <person name="Jando M."/>
            <person name="Schneider S."/>
            <person name="Goeker M."/>
            <person name="Klenk H.-P."/>
            <person name="Eisen J.A."/>
        </authorList>
    </citation>
    <scope>NUCLEOTIDE SEQUENCE [LARGE SCALE GENOMIC DNA]</scope>
    <source>
        <strain evidence="6">ATCC 25592 / DSM 43247 / BCRC 13721 / JCM 3198 / KCTC 3076 / NBRC 16047 / NCTC 10667</strain>
    </source>
</reference>
<dbReference type="OrthoDB" id="5326845at2"/>
<dbReference type="Gene3D" id="3.10.450.30">
    <property type="entry name" value="Microbial ribonucleases"/>
    <property type="match status" value="1"/>
</dbReference>
<feature type="region of interest" description="Disordered" evidence="3">
    <location>
        <begin position="50"/>
        <end position="109"/>
    </location>
</feature>
<keyword evidence="4" id="KW-0472">Membrane</keyword>
<feature type="region of interest" description="Disordered" evidence="3">
    <location>
        <begin position="1"/>
        <end position="20"/>
    </location>
</feature>
<dbReference type="Pfam" id="PF00545">
    <property type="entry name" value="Ribonuclease"/>
    <property type="match status" value="1"/>
</dbReference>
<reference evidence="5 6" key="2">
    <citation type="journal article" date="2010" name="Stand. Genomic Sci.">
        <title>Complete genome sequence of Gordonia bronchialis type strain (3410).</title>
        <authorList>
            <person name="Ivanova N."/>
            <person name="Sikorski J."/>
            <person name="Jando M."/>
            <person name="Lapidus A."/>
            <person name="Nolan M."/>
            <person name="Lucas S."/>
            <person name="Del Rio T.G."/>
            <person name="Tice H."/>
            <person name="Copeland A."/>
            <person name="Cheng J.F."/>
            <person name="Chen F."/>
            <person name="Bruce D."/>
            <person name="Goodwin L."/>
            <person name="Pitluck S."/>
            <person name="Mavromatis K."/>
            <person name="Ovchinnikova G."/>
            <person name="Pati A."/>
            <person name="Chen A."/>
            <person name="Palaniappan K."/>
            <person name="Land M."/>
            <person name="Hauser L."/>
            <person name="Chang Y.J."/>
            <person name="Jeffries C.D."/>
            <person name="Chain P."/>
            <person name="Saunders E."/>
            <person name="Han C."/>
            <person name="Detter J.C."/>
            <person name="Brettin T."/>
            <person name="Rohde M."/>
            <person name="Goker M."/>
            <person name="Bristow J."/>
            <person name="Eisen J.A."/>
            <person name="Markowitz V."/>
            <person name="Hugenholtz P."/>
            <person name="Klenk H.P."/>
            <person name="Kyrpides N.C."/>
        </authorList>
    </citation>
    <scope>NUCLEOTIDE SEQUENCE [LARGE SCALE GENOMIC DNA]</scope>
    <source>
        <strain evidence="6">ATCC 25592 / DSM 43247 / BCRC 13721 / JCM 3198 / KCTC 3076 / NBRC 16047 / NCTC 10667</strain>
    </source>
</reference>
<organism evidence="5 6">
    <name type="scientific">Gordonia bronchialis (strain ATCC 25592 / DSM 43247 / BCRC 13721 / JCM 3198 / KCTC 3076 / NBRC 16047 / NCTC 10667)</name>
    <name type="common">Rhodococcus bronchialis</name>
    <dbReference type="NCBI Taxonomy" id="526226"/>
    <lineage>
        <taxon>Bacteria</taxon>
        <taxon>Bacillati</taxon>
        <taxon>Actinomycetota</taxon>
        <taxon>Actinomycetes</taxon>
        <taxon>Mycobacteriales</taxon>
        <taxon>Gordoniaceae</taxon>
        <taxon>Gordonia</taxon>
    </lineage>
</organism>
<keyword evidence="4" id="KW-1133">Transmembrane helix</keyword>
<dbReference type="GO" id="GO:0004521">
    <property type="term" value="F:RNA endonuclease activity"/>
    <property type="evidence" value="ECO:0007669"/>
    <property type="project" value="InterPro"/>
</dbReference>
<gene>
    <name evidence="5" type="ordered locus">Gbro_0658</name>
</gene>
<dbReference type="eggNOG" id="COG4290">
    <property type="taxonomic scope" value="Bacteria"/>
</dbReference>
<dbReference type="GO" id="GO:0016787">
    <property type="term" value="F:hydrolase activity"/>
    <property type="evidence" value="ECO:0007669"/>
    <property type="project" value="UniProtKB-KW"/>
</dbReference>
<dbReference type="EMBL" id="CP001802">
    <property type="protein sequence ID" value="ACY19983.1"/>
    <property type="molecule type" value="Genomic_DNA"/>
</dbReference>
<dbReference type="Proteomes" id="UP000001219">
    <property type="component" value="Chromosome"/>
</dbReference>
<dbReference type="InterPro" id="IPR016191">
    <property type="entry name" value="Ribonuclease/ribotoxin"/>
</dbReference>